<dbReference type="AlphaFoldDB" id="A0A0C9WVD0"/>
<protein>
    <submittedName>
        <fullName evidence="2">Uncharacterized protein</fullName>
    </submittedName>
</protein>
<evidence type="ECO:0000313" key="2">
    <source>
        <dbReference type="EMBL" id="KIJ92643.1"/>
    </source>
</evidence>
<organism evidence="2 3">
    <name type="scientific">Laccaria amethystina LaAM-08-1</name>
    <dbReference type="NCBI Taxonomy" id="1095629"/>
    <lineage>
        <taxon>Eukaryota</taxon>
        <taxon>Fungi</taxon>
        <taxon>Dikarya</taxon>
        <taxon>Basidiomycota</taxon>
        <taxon>Agaricomycotina</taxon>
        <taxon>Agaricomycetes</taxon>
        <taxon>Agaricomycetidae</taxon>
        <taxon>Agaricales</taxon>
        <taxon>Agaricineae</taxon>
        <taxon>Hydnangiaceae</taxon>
        <taxon>Laccaria</taxon>
    </lineage>
</organism>
<dbReference type="EMBL" id="KN838895">
    <property type="protein sequence ID" value="KIJ92643.1"/>
    <property type="molecule type" value="Genomic_DNA"/>
</dbReference>
<gene>
    <name evidence="2" type="ORF">K443DRAFT_13448</name>
</gene>
<accession>A0A0C9WVD0</accession>
<dbReference type="HOGENOM" id="CLU_1865431_0_0_1"/>
<dbReference type="Proteomes" id="UP000054477">
    <property type="component" value="Unassembled WGS sequence"/>
</dbReference>
<evidence type="ECO:0000256" key="1">
    <source>
        <dbReference type="SAM" id="MobiDB-lite"/>
    </source>
</evidence>
<dbReference type="OrthoDB" id="3057103at2759"/>
<proteinExistence type="predicted"/>
<name>A0A0C9WVD0_9AGAR</name>
<reference evidence="3" key="2">
    <citation type="submission" date="2015-01" db="EMBL/GenBank/DDBJ databases">
        <title>Evolutionary Origins and Diversification of the Mycorrhizal Mutualists.</title>
        <authorList>
            <consortium name="DOE Joint Genome Institute"/>
            <consortium name="Mycorrhizal Genomics Consortium"/>
            <person name="Kohler A."/>
            <person name="Kuo A."/>
            <person name="Nagy L.G."/>
            <person name="Floudas D."/>
            <person name="Copeland A."/>
            <person name="Barry K.W."/>
            <person name="Cichocki N."/>
            <person name="Veneault-Fourrey C."/>
            <person name="LaButti K."/>
            <person name="Lindquist E.A."/>
            <person name="Lipzen A."/>
            <person name="Lundell T."/>
            <person name="Morin E."/>
            <person name="Murat C."/>
            <person name="Riley R."/>
            <person name="Ohm R."/>
            <person name="Sun H."/>
            <person name="Tunlid A."/>
            <person name="Henrissat B."/>
            <person name="Grigoriev I.V."/>
            <person name="Hibbett D.S."/>
            <person name="Martin F."/>
        </authorList>
    </citation>
    <scope>NUCLEOTIDE SEQUENCE [LARGE SCALE GENOMIC DNA]</scope>
    <source>
        <strain evidence="3">LaAM-08-1</strain>
    </source>
</reference>
<feature type="region of interest" description="Disordered" evidence="1">
    <location>
        <begin position="63"/>
        <end position="84"/>
    </location>
</feature>
<evidence type="ECO:0000313" key="3">
    <source>
        <dbReference type="Proteomes" id="UP000054477"/>
    </source>
</evidence>
<reference evidence="2 3" key="1">
    <citation type="submission" date="2014-04" db="EMBL/GenBank/DDBJ databases">
        <authorList>
            <consortium name="DOE Joint Genome Institute"/>
            <person name="Kuo A."/>
            <person name="Kohler A."/>
            <person name="Nagy L.G."/>
            <person name="Floudas D."/>
            <person name="Copeland A."/>
            <person name="Barry K.W."/>
            <person name="Cichocki N."/>
            <person name="Veneault-Fourrey C."/>
            <person name="LaButti K."/>
            <person name="Lindquist E.A."/>
            <person name="Lipzen A."/>
            <person name="Lundell T."/>
            <person name="Morin E."/>
            <person name="Murat C."/>
            <person name="Sun H."/>
            <person name="Tunlid A."/>
            <person name="Henrissat B."/>
            <person name="Grigoriev I.V."/>
            <person name="Hibbett D.S."/>
            <person name="Martin F."/>
            <person name="Nordberg H.P."/>
            <person name="Cantor M.N."/>
            <person name="Hua S.X."/>
        </authorList>
    </citation>
    <scope>NUCLEOTIDE SEQUENCE [LARGE SCALE GENOMIC DNA]</scope>
    <source>
        <strain evidence="2 3">LaAM-08-1</strain>
    </source>
</reference>
<keyword evidence="3" id="KW-1185">Reference proteome</keyword>
<feature type="compositionally biased region" description="Polar residues" evidence="1">
    <location>
        <begin position="70"/>
        <end position="79"/>
    </location>
</feature>
<sequence length="138" mass="14945">MAAFGDEMSEGSARITREIQHKVRTPLLAPRSHSSVSGSVPLEFDEEDGNFLGGGVGALFDVPVPLPQQREGSSASPGTSRYDGDIWQGWHYEDKVAIEEAERFDDISAVGFLDAGQEASKSIATAGSEGRKQKRRKH</sequence>